<proteinExistence type="inferred from homology"/>
<name>A0ABZ1CIE1_9PROT</name>
<evidence type="ECO:0000256" key="8">
    <source>
        <dbReference type="ARBA" id="ARBA00023170"/>
    </source>
</evidence>
<evidence type="ECO:0000256" key="5">
    <source>
        <dbReference type="ARBA" id="ARBA00022692"/>
    </source>
</evidence>
<keyword evidence="6 11" id="KW-0798">TonB box</keyword>
<comment type="similarity">
    <text evidence="2 10 11">Belongs to the TonB-dependent receptor family.</text>
</comment>
<evidence type="ECO:0000256" key="9">
    <source>
        <dbReference type="ARBA" id="ARBA00023237"/>
    </source>
</evidence>
<dbReference type="Gene3D" id="2.170.130.10">
    <property type="entry name" value="TonB-dependent receptor, plug domain"/>
    <property type="match status" value="1"/>
</dbReference>
<evidence type="ECO:0000256" key="4">
    <source>
        <dbReference type="ARBA" id="ARBA00022452"/>
    </source>
</evidence>
<organism evidence="15 16">
    <name type="scientific">Thiobacillus sedimenti</name>
    <dbReference type="NCBI Taxonomy" id="3110231"/>
    <lineage>
        <taxon>Bacteria</taxon>
        <taxon>Pseudomonadati</taxon>
        <taxon>Pseudomonadota</taxon>
        <taxon>Betaproteobacteria</taxon>
        <taxon>Nitrosomonadales</taxon>
        <taxon>Thiobacillaceae</taxon>
        <taxon>Thiobacillus</taxon>
    </lineage>
</organism>
<evidence type="ECO:0000256" key="7">
    <source>
        <dbReference type="ARBA" id="ARBA00023136"/>
    </source>
</evidence>
<dbReference type="InterPro" id="IPR000531">
    <property type="entry name" value="Beta-barrel_TonB"/>
</dbReference>
<dbReference type="InterPro" id="IPR036942">
    <property type="entry name" value="Beta-barrel_TonB_sf"/>
</dbReference>
<protein>
    <submittedName>
        <fullName evidence="15">TonB-dependent receptor</fullName>
    </submittedName>
</protein>
<evidence type="ECO:0000256" key="3">
    <source>
        <dbReference type="ARBA" id="ARBA00022448"/>
    </source>
</evidence>
<evidence type="ECO:0000256" key="12">
    <source>
        <dbReference type="SAM" id="SignalP"/>
    </source>
</evidence>
<keyword evidence="5 10" id="KW-0812">Transmembrane</keyword>
<keyword evidence="9 10" id="KW-0998">Cell outer membrane</keyword>
<dbReference type="EMBL" id="CP141769">
    <property type="protein sequence ID" value="WRS39164.1"/>
    <property type="molecule type" value="Genomic_DNA"/>
</dbReference>
<keyword evidence="4 10" id="KW-1134">Transmembrane beta strand</keyword>
<feature type="chain" id="PRO_5045584932" evidence="12">
    <location>
        <begin position="26"/>
        <end position="757"/>
    </location>
</feature>
<dbReference type="RefSeq" id="WP_324779696.1">
    <property type="nucleotide sequence ID" value="NZ_CP141769.1"/>
</dbReference>
<evidence type="ECO:0000256" key="10">
    <source>
        <dbReference type="PROSITE-ProRule" id="PRU01360"/>
    </source>
</evidence>
<accession>A0ABZ1CIE1</accession>
<feature type="domain" description="TonB-dependent receptor plug" evidence="14">
    <location>
        <begin position="64"/>
        <end position="156"/>
    </location>
</feature>
<evidence type="ECO:0000256" key="1">
    <source>
        <dbReference type="ARBA" id="ARBA00004571"/>
    </source>
</evidence>
<dbReference type="InterPro" id="IPR039426">
    <property type="entry name" value="TonB-dep_rcpt-like"/>
</dbReference>
<dbReference type="SUPFAM" id="SSF56935">
    <property type="entry name" value="Porins"/>
    <property type="match status" value="1"/>
</dbReference>
<keyword evidence="8 15" id="KW-0675">Receptor</keyword>
<keyword evidence="3 10" id="KW-0813">Transport</keyword>
<dbReference type="Gene3D" id="2.40.170.20">
    <property type="entry name" value="TonB-dependent receptor, beta-barrel domain"/>
    <property type="match status" value="1"/>
</dbReference>
<keyword evidence="16" id="KW-1185">Reference proteome</keyword>
<keyword evidence="12" id="KW-0732">Signal</keyword>
<dbReference type="PANTHER" id="PTHR30069">
    <property type="entry name" value="TONB-DEPENDENT OUTER MEMBRANE RECEPTOR"/>
    <property type="match status" value="1"/>
</dbReference>
<evidence type="ECO:0000256" key="11">
    <source>
        <dbReference type="RuleBase" id="RU003357"/>
    </source>
</evidence>
<sequence>MRLSPTPLSLAVSLALATCWRPALAESPAVAASSDPTPLTVVVVGAHPADVDPNSVTLDDATLQALRAATSDTASLLRDVPGLSLYGAGGVSSLPVIRGLADDRLRIKVDGMDLVSACGNHMNPPLSYIDPSRVAGARVFAGIAPVSTGGDSIGGTILVDSAAPEFAAAGEGTLLKGEAGTFYRSNGNAVGANLSATAAGENLSLTYSASAARSDNYTAGGDFKPAGLAFVKKGPSLYNSTTWLAGDEVGSTRYESINQSLDVALRHDNHLIDLKLGHQHIPYQGFPNQRMDMTDNTSSQVNLHYSGRYDWGLLDARVYREHTEHAMNFLEDKAYWYLNAAAGQTIAAPGMPMYTDGRNTGVVVKGDIALSARDLLRTGVEYQRYRLDDWWPASGNGGMSPNTFWNINGGQRDRYAAFAEWEAQWTPQWLSQLGVRHETVRMDAGPVQGYNASYTADASAFNASDRSRTDRNWDLTALARYTPGPTQTIEFGYARKTRSPNLYERYTWSTGGMAMYMVNLAGDGNGYVGNLALQPEVAHTLSATFDWHDARQQEWGIKLTPYFTYVDDYVNARRLTSTTVTDQFVFLRFVNQDAQLYGFDLSGHAPLARGTRFGSFTAHGVLSYVRGKTTSGADDNLYNIMPLNARLSVRQRIGAWSNVAEVLLVDAKSDVSQIRNEVRTPAYGILNLRGSHAWKQARLDFGVENVFDRLYYQPLGGAYVGQGVTMPPTAISGATPVWGIPVPGMGRTVYAGVTVQF</sequence>
<feature type="domain" description="TonB-dependent receptor-like beta-barrel" evidence="13">
    <location>
        <begin position="268"/>
        <end position="706"/>
    </location>
</feature>
<reference evidence="15 16" key="1">
    <citation type="submission" date="2023-12" db="EMBL/GenBank/DDBJ databases">
        <title>Thiobacillus sedimentum sp. nov., a chemolithoautotrophic sulfur-oxidizing bacterium isolated from freshwater sediment.</title>
        <authorList>
            <person name="Luo J."/>
            <person name="Dai C."/>
        </authorList>
    </citation>
    <scope>NUCLEOTIDE SEQUENCE [LARGE SCALE GENOMIC DNA]</scope>
    <source>
        <strain evidence="15 16">SCUT-2</strain>
    </source>
</reference>
<gene>
    <name evidence="15" type="ORF">VA613_14310</name>
</gene>
<dbReference type="InterPro" id="IPR012910">
    <property type="entry name" value="Plug_dom"/>
</dbReference>
<evidence type="ECO:0000313" key="15">
    <source>
        <dbReference type="EMBL" id="WRS39164.1"/>
    </source>
</evidence>
<keyword evidence="7 10" id="KW-0472">Membrane</keyword>
<dbReference type="Pfam" id="PF00593">
    <property type="entry name" value="TonB_dep_Rec_b-barrel"/>
    <property type="match status" value="1"/>
</dbReference>
<dbReference type="Proteomes" id="UP001334732">
    <property type="component" value="Chromosome"/>
</dbReference>
<evidence type="ECO:0000256" key="6">
    <source>
        <dbReference type="ARBA" id="ARBA00023077"/>
    </source>
</evidence>
<feature type="signal peptide" evidence="12">
    <location>
        <begin position="1"/>
        <end position="25"/>
    </location>
</feature>
<dbReference type="PANTHER" id="PTHR30069:SF49">
    <property type="entry name" value="OUTER MEMBRANE PROTEIN C"/>
    <property type="match status" value="1"/>
</dbReference>
<dbReference type="InterPro" id="IPR037066">
    <property type="entry name" value="Plug_dom_sf"/>
</dbReference>
<evidence type="ECO:0000313" key="16">
    <source>
        <dbReference type="Proteomes" id="UP001334732"/>
    </source>
</evidence>
<evidence type="ECO:0000259" key="14">
    <source>
        <dbReference type="Pfam" id="PF07715"/>
    </source>
</evidence>
<dbReference type="Pfam" id="PF07715">
    <property type="entry name" value="Plug"/>
    <property type="match status" value="1"/>
</dbReference>
<dbReference type="PROSITE" id="PS52016">
    <property type="entry name" value="TONB_DEPENDENT_REC_3"/>
    <property type="match status" value="1"/>
</dbReference>
<evidence type="ECO:0000259" key="13">
    <source>
        <dbReference type="Pfam" id="PF00593"/>
    </source>
</evidence>
<comment type="subcellular location">
    <subcellularLocation>
        <location evidence="1 10">Cell outer membrane</location>
        <topology evidence="1 10">Multi-pass membrane protein</topology>
    </subcellularLocation>
</comment>
<evidence type="ECO:0000256" key="2">
    <source>
        <dbReference type="ARBA" id="ARBA00009810"/>
    </source>
</evidence>